<feature type="region of interest" description="Disordered" evidence="1">
    <location>
        <begin position="52"/>
        <end position="88"/>
    </location>
</feature>
<gene>
    <name evidence="2" type="ORF">L596_009073</name>
</gene>
<dbReference type="AlphaFoldDB" id="A0A4U5PEH6"/>
<evidence type="ECO:0000313" key="2">
    <source>
        <dbReference type="EMBL" id="TKR94838.1"/>
    </source>
</evidence>
<proteinExistence type="predicted"/>
<accession>A0A4U5PEH6</accession>
<dbReference type="Proteomes" id="UP000298663">
    <property type="component" value="Unassembled WGS sequence"/>
</dbReference>
<evidence type="ECO:0000256" key="1">
    <source>
        <dbReference type="SAM" id="MobiDB-lite"/>
    </source>
</evidence>
<dbReference type="EMBL" id="AZBU02000002">
    <property type="protein sequence ID" value="TKR94838.1"/>
    <property type="molecule type" value="Genomic_DNA"/>
</dbReference>
<sequence>MPQAASSTNNSSKNAFGSLCRLASSPNPKVGIDPFIVRRLVVPVSNEYFMPDHQTSTNTNNACAMRPLRPPLSHHKLPLQARCQQHKA</sequence>
<reference evidence="2 3" key="1">
    <citation type="journal article" date="2015" name="Genome Biol.">
        <title>Comparative genomics of Steinernema reveals deeply conserved gene regulatory networks.</title>
        <authorList>
            <person name="Dillman A.R."/>
            <person name="Macchietto M."/>
            <person name="Porter C.F."/>
            <person name="Rogers A."/>
            <person name="Williams B."/>
            <person name="Antoshechkin I."/>
            <person name="Lee M.M."/>
            <person name="Goodwin Z."/>
            <person name="Lu X."/>
            <person name="Lewis E.E."/>
            <person name="Goodrich-Blair H."/>
            <person name="Stock S.P."/>
            <person name="Adams B.J."/>
            <person name="Sternberg P.W."/>
            <person name="Mortazavi A."/>
        </authorList>
    </citation>
    <scope>NUCLEOTIDE SEQUENCE [LARGE SCALE GENOMIC DNA]</scope>
    <source>
        <strain evidence="2 3">ALL</strain>
    </source>
</reference>
<feature type="compositionally biased region" description="Polar residues" evidence="1">
    <location>
        <begin position="53"/>
        <end position="62"/>
    </location>
</feature>
<evidence type="ECO:0000313" key="3">
    <source>
        <dbReference type="Proteomes" id="UP000298663"/>
    </source>
</evidence>
<feature type="region of interest" description="Disordered" evidence="1">
    <location>
        <begin position="1"/>
        <end position="20"/>
    </location>
</feature>
<comment type="caution">
    <text evidence="2">The sequence shown here is derived from an EMBL/GenBank/DDBJ whole genome shotgun (WGS) entry which is preliminary data.</text>
</comment>
<name>A0A4U5PEH6_STECR</name>
<feature type="compositionally biased region" description="Low complexity" evidence="1">
    <location>
        <begin position="1"/>
        <end position="15"/>
    </location>
</feature>
<protein>
    <submittedName>
        <fullName evidence="2">Uncharacterized protein</fullName>
    </submittedName>
</protein>
<keyword evidence="3" id="KW-1185">Reference proteome</keyword>
<organism evidence="2 3">
    <name type="scientific">Steinernema carpocapsae</name>
    <name type="common">Entomopathogenic nematode</name>
    <dbReference type="NCBI Taxonomy" id="34508"/>
    <lineage>
        <taxon>Eukaryota</taxon>
        <taxon>Metazoa</taxon>
        <taxon>Ecdysozoa</taxon>
        <taxon>Nematoda</taxon>
        <taxon>Chromadorea</taxon>
        <taxon>Rhabditida</taxon>
        <taxon>Tylenchina</taxon>
        <taxon>Panagrolaimomorpha</taxon>
        <taxon>Strongyloidoidea</taxon>
        <taxon>Steinernematidae</taxon>
        <taxon>Steinernema</taxon>
    </lineage>
</organism>
<reference evidence="2 3" key="2">
    <citation type="journal article" date="2019" name="G3 (Bethesda)">
        <title>Hybrid Assembly of the Genome of the Entomopathogenic Nematode Steinernema carpocapsae Identifies the X-Chromosome.</title>
        <authorList>
            <person name="Serra L."/>
            <person name="Macchietto M."/>
            <person name="Macias-Munoz A."/>
            <person name="McGill C.J."/>
            <person name="Rodriguez I.M."/>
            <person name="Rodriguez B."/>
            <person name="Murad R."/>
            <person name="Mortazavi A."/>
        </authorList>
    </citation>
    <scope>NUCLEOTIDE SEQUENCE [LARGE SCALE GENOMIC DNA]</scope>
    <source>
        <strain evidence="2 3">ALL</strain>
    </source>
</reference>